<comment type="similarity">
    <text evidence="2 6">Belongs to the prokaryotic/mitochondrial release factor family.</text>
</comment>
<accession>A0A6B0YSW1</accession>
<dbReference type="AlphaFoldDB" id="A0A6B0YSW1"/>
<dbReference type="GO" id="GO:0016149">
    <property type="term" value="F:translation release factor activity, codon specific"/>
    <property type="evidence" value="ECO:0007669"/>
    <property type="project" value="UniProtKB-UniRule"/>
</dbReference>
<dbReference type="Pfam" id="PF00472">
    <property type="entry name" value="RF-1"/>
    <property type="match status" value="1"/>
</dbReference>
<protein>
    <recommendedName>
        <fullName evidence="3 6">Peptide chain release factor 2</fullName>
        <shortName evidence="6">RF-2</shortName>
    </recommendedName>
</protein>
<keyword evidence="4 6" id="KW-0488">Methylation</keyword>
<name>A0A6B0YSW1_9CHLR</name>
<sequence>MGELTDRLHLLAERVNTIRRRLDLPDKVAQAKALEEASIAPDFWDDQRTAQQKMQELNALQEQIGVWDGLSQRTQDALDLAEMADDDEELLEELDSEASSLDEELERREFTLALNGKYDSGGAIISIHAGAGGTEAQDWAAMLQRMYLRWAEKKDYATEITDMTQGEEAGIKSVTITVDGSYAYGYLQAERGTHRLVRLSPFDAGNRRHTSFAKLEVMPIIDEDIEIEIAQNEIRMDVFLSSGAGGQSVQKNATAVRLHHLPTGIVVSCQNERSQTQNREIAMRILRGKLYAIEQEKIAAEKARLKGENVQADFGSQIRSYVLHPYQMVKDLRTEVETASPQTVLDGDLDQFIEAWLKSQVGT</sequence>
<keyword evidence="5 6" id="KW-0648">Protein biosynthesis</keyword>
<comment type="subcellular location">
    <subcellularLocation>
        <location evidence="6">Cytoplasm</location>
    </subcellularLocation>
</comment>
<keyword evidence="7" id="KW-0175">Coiled coil</keyword>
<evidence type="ECO:0000256" key="2">
    <source>
        <dbReference type="ARBA" id="ARBA00010835"/>
    </source>
</evidence>
<dbReference type="Gene3D" id="1.20.58.410">
    <property type="entry name" value="Release factor"/>
    <property type="match status" value="1"/>
</dbReference>
<evidence type="ECO:0000259" key="8">
    <source>
        <dbReference type="SMART" id="SM00937"/>
    </source>
</evidence>
<feature type="domain" description="Peptide chain release factor" evidence="8">
    <location>
        <begin position="72"/>
        <end position="190"/>
    </location>
</feature>
<dbReference type="InterPro" id="IPR005139">
    <property type="entry name" value="PCRF"/>
</dbReference>
<evidence type="ECO:0000256" key="7">
    <source>
        <dbReference type="SAM" id="Coils"/>
    </source>
</evidence>
<proteinExistence type="inferred from homology"/>
<dbReference type="EMBL" id="VXRG01000100">
    <property type="protein sequence ID" value="MXY94130.1"/>
    <property type="molecule type" value="Genomic_DNA"/>
</dbReference>
<dbReference type="HAMAP" id="MF_00094">
    <property type="entry name" value="Rel_fac_2"/>
    <property type="match status" value="1"/>
</dbReference>
<organism evidence="9">
    <name type="scientific">Caldilineaceae bacterium SB0664_bin_27</name>
    <dbReference type="NCBI Taxonomy" id="2605260"/>
    <lineage>
        <taxon>Bacteria</taxon>
        <taxon>Bacillati</taxon>
        <taxon>Chloroflexota</taxon>
        <taxon>Caldilineae</taxon>
        <taxon>Caldilineales</taxon>
        <taxon>Caldilineaceae</taxon>
    </lineage>
</organism>
<dbReference type="Pfam" id="PF03462">
    <property type="entry name" value="PCRF"/>
    <property type="match status" value="1"/>
</dbReference>
<dbReference type="PANTHER" id="PTHR43116:SF3">
    <property type="entry name" value="CLASS I PEPTIDE CHAIN RELEASE FACTOR"/>
    <property type="match status" value="1"/>
</dbReference>
<dbReference type="InterPro" id="IPR004374">
    <property type="entry name" value="PrfB"/>
</dbReference>
<dbReference type="NCBIfam" id="TIGR00020">
    <property type="entry name" value="prfB"/>
    <property type="match status" value="1"/>
</dbReference>
<dbReference type="SUPFAM" id="SSF75620">
    <property type="entry name" value="Release factor"/>
    <property type="match status" value="1"/>
</dbReference>
<dbReference type="GO" id="GO:0005737">
    <property type="term" value="C:cytoplasm"/>
    <property type="evidence" value="ECO:0007669"/>
    <property type="project" value="UniProtKB-SubCell"/>
</dbReference>
<evidence type="ECO:0000313" key="9">
    <source>
        <dbReference type="EMBL" id="MXY94130.1"/>
    </source>
</evidence>
<dbReference type="Gene3D" id="3.30.160.20">
    <property type="match status" value="1"/>
</dbReference>
<reference evidence="9" key="1">
    <citation type="submission" date="2019-09" db="EMBL/GenBank/DDBJ databases">
        <title>Characterisation of the sponge microbiome using genome-centric metagenomics.</title>
        <authorList>
            <person name="Engelberts J.P."/>
            <person name="Robbins S.J."/>
            <person name="De Goeij J.M."/>
            <person name="Aranda M."/>
            <person name="Bell S.C."/>
            <person name="Webster N.S."/>
        </authorList>
    </citation>
    <scope>NUCLEOTIDE SEQUENCE</scope>
    <source>
        <strain evidence="9">SB0664_bin_27</strain>
    </source>
</reference>
<feature type="coiled-coil region" evidence="7">
    <location>
        <begin position="84"/>
        <end position="111"/>
    </location>
</feature>
<dbReference type="PANTHER" id="PTHR43116">
    <property type="entry name" value="PEPTIDE CHAIN RELEASE FACTOR 2"/>
    <property type="match status" value="1"/>
</dbReference>
<dbReference type="Gene3D" id="3.30.70.1660">
    <property type="match status" value="1"/>
</dbReference>
<evidence type="ECO:0000256" key="5">
    <source>
        <dbReference type="ARBA" id="ARBA00022917"/>
    </source>
</evidence>
<dbReference type="InterPro" id="IPR000352">
    <property type="entry name" value="Pep_chain_release_fac_I"/>
</dbReference>
<dbReference type="InterPro" id="IPR045853">
    <property type="entry name" value="Pep_chain_release_fac_I_sf"/>
</dbReference>
<feature type="modified residue" description="N5-methylglutamine" evidence="6">
    <location>
        <position position="247"/>
    </location>
</feature>
<evidence type="ECO:0000256" key="4">
    <source>
        <dbReference type="ARBA" id="ARBA00022481"/>
    </source>
</evidence>
<comment type="caution">
    <text evidence="9">The sequence shown here is derived from an EMBL/GenBank/DDBJ whole genome shotgun (WGS) entry which is preliminary data.</text>
</comment>
<evidence type="ECO:0000256" key="3">
    <source>
        <dbReference type="ARBA" id="ARBA00019192"/>
    </source>
</evidence>
<evidence type="ECO:0000256" key="6">
    <source>
        <dbReference type="HAMAP-Rule" id="MF_00094"/>
    </source>
</evidence>
<comment type="function">
    <text evidence="1 6">Peptide chain release factor 2 directs the termination of translation in response to the peptide chain termination codons UGA and UAA.</text>
</comment>
<keyword evidence="6" id="KW-0963">Cytoplasm</keyword>
<comment type="PTM">
    <text evidence="6">Methylated by PrmC. Methylation increases the termination efficiency of RF2.</text>
</comment>
<evidence type="ECO:0000256" key="1">
    <source>
        <dbReference type="ARBA" id="ARBA00002613"/>
    </source>
</evidence>
<gene>
    <name evidence="6" type="primary">prfB</name>
    <name evidence="9" type="ORF">F4Y42_11875</name>
</gene>
<dbReference type="SMART" id="SM00937">
    <property type="entry name" value="PCRF"/>
    <property type="match status" value="1"/>
</dbReference>